<sequence length="230" mass="26272">MTSPSTQTGGEKPQVVSNLAPSAGKANASPTHADNIPQWAQDMMSEIKKGNVEIMKYREETKTEIARCKEEIEKEEKRRKPKWKNGLRVWRRLVKPSLSCYAGSLITNMETRLKEMEKEMLKLKGWREDLEARSQRNNIRVVGVREGAQAGKKPSDFMSGLLKEKLGLAVTPTLDRAHLFTAFVVRCHYYTDKRDPHIHTQEVNSKRVAFREARSLCRPARGSDMGCNTW</sequence>
<accession>A0AAV1Q179</accession>
<protein>
    <submittedName>
        <fullName evidence="2">Uncharacterized protein LOC109142318</fullName>
    </submittedName>
</protein>
<proteinExistence type="predicted"/>
<dbReference type="Gene3D" id="3.30.70.1820">
    <property type="entry name" value="L1 transposable element, RRM domain"/>
    <property type="match status" value="1"/>
</dbReference>
<organism evidence="2 3">
    <name type="scientific">Scomber scombrus</name>
    <name type="common">Atlantic mackerel</name>
    <name type="synonym">Scomber vernalis</name>
    <dbReference type="NCBI Taxonomy" id="13677"/>
    <lineage>
        <taxon>Eukaryota</taxon>
        <taxon>Metazoa</taxon>
        <taxon>Chordata</taxon>
        <taxon>Craniata</taxon>
        <taxon>Vertebrata</taxon>
        <taxon>Euteleostomi</taxon>
        <taxon>Actinopterygii</taxon>
        <taxon>Neopterygii</taxon>
        <taxon>Teleostei</taxon>
        <taxon>Neoteleostei</taxon>
        <taxon>Acanthomorphata</taxon>
        <taxon>Pelagiaria</taxon>
        <taxon>Scombriformes</taxon>
        <taxon>Scombridae</taxon>
        <taxon>Scomber</taxon>
    </lineage>
</organism>
<comment type="caution">
    <text evidence="2">The sequence shown here is derived from an EMBL/GenBank/DDBJ whole genome shotgun (WGS) entry which is preliminary data.</text>
</comment>
<gene>
    <name evidence="2" type="ORF">FSCOSCO3_A022455</name>
</gene>
<evidence type="ECO:0000313" key="2">
    <source>
        <dbReference type="EMBL" id="CAK6977185.1"/>
    </source>
</evidence>
<feature type="compositionally biased region" description="Polar residues" evidence="1">
    <location>
        <begin position="1"/>
        <end position="20"/>
    </location>
</feature>
<evidence type="ECO:0000256" key="1">
    <source>
        <dbReference type="SAM" id="MobiDB-lite"/>
    </source>
</evidence>
<keyword evidence="3" id="KW-1185">Reference proteome</keyword>
<name>A0AAV1Q179_SCOSC</name>
<reference evidence="2 3" key="1">
    <citation type="submission" date="2024-01" db="EMBL/GenBank/DDBJ databases">
        <authorList>
            <person name="Alioto T."/>
            <person name="Alioto T."/>
            <person name="Gomez Garrido J."/>
        </authorList>
    </citation>
    <scope>NUCLEOTIDE SEQUENCE [LARGE SCALE GENOMIC DNA]</scope>
</reference>
<dbReference type="EMBL" id="CAWUFR010000394">
    <property type="protein sequence ID" value="CAK6977185.1"/>
    <property type="molecule type" value="Genomic_DNA"/>
</dbReference>
<evidence type="ECO:0000313" key="3">
    <source>
        <dbReference type="Proteomes" id="UP001314229"/>
    </source>
</evidence>
<dbReference type="Proteomes" id="UP001314229">
    <property type="component" value="Unassembled WGS sequence"/>
</dbReference>
<dbReference type="AlphaFoldDB" id="A0AAV1Q179"/>
<feature type="region of interest" description="Disordered" evidence="1">
    <location>
        <begin position="1"/>
        <end position="37"/>
    </location>
</feature>